<gene>
    <name evidence="3" type="ORF">PRZ48_006078</name>
</gene>
<accession>A0ABR0EM38</accession>
<evidence type="ECO:0000259" key="2">
    <source>
        <dbReference type="Pfam" id="PF20233"/>
    </source>
</evidence>
<dbReference type="Proteomes" id="UP001305779">
    <property type="component" value="Unassembled WGS sequence"/>
</dbReference>
<feature type="compositionally biased region" description="Basic and acidic residues" evidence="1">
    <location>
        <begin position="212"/>
        <end position="227"/>
    </location>
</feature>
<protein>
    <recommendedName>
        <fullName evidence="2">DUF6590 domain-containing protein</fullName>
    </recommendedName>
</protein>
<dbReference type="InterPro" id="IPR046497">
    <property type="entry name" value="DUF6590"/>
</dbReference>
<evidence type="ECO:0000313" key="4">
    <source>
        <dbReference type="Proteomes" id="UP001305779"/>
    </source>
</evidence>
<feature type="region of interest" description="Disordered" evidence="1">
    <location>
        <begin position="188"/>
        <end position="227"/>
    </location>
</feature>
<sequence>MSSQQLWDRDSHQRIVYWTGTEWIHPYWIQNPAGHYVFWSPQHQQYLYPIGHPADPNRQGHTVNVPSSGHGKASVTTASTANAATSQAGGFPSSAASLVRGMGSRGIGSSTTPQSDPMLEYRMNEASGVTEYTVTSRTKGVQSKFVKGPAQWITDPSALAQGLTSTKLFKGTGDTSPEAHELLDPSVAKRGVQKSDHAVVHSTREPPANIPTRDEQPSRKEQGMKPQKIRIDMTDRTEALDPMSRINLAKVYTIEHNVKVRDLGMVNRESDGVLWSLFWTVQMEHASKQGPQGMRLYQNAARALTTRPRSDSVAGPSVQDQNDEDEEDKDEDEAESDDGSDEDE</sequence>
<organism evidence="3 4">
    <name type="scientific">Zasmidium cellare</name>
    <name type="common">Wine cellar mold</name>
    <name type="synonym">Racodium cellare</name>
    <dbReference type="NCBI Taxonomy" id="395010"/>
    <lineage>
        <taxon>Eukaryota</taxon>
        <taxon>Fungi</taxon>
        <taxon>Dikarya</taxon>
        <taxon>Ascomycota</taxon>
        <taxon>Pezizomycotina</taxon>
        <taxon>Dothideomycetes</taxon>
        <taxon>Dothideomycetidae</taxon>
        <taxon>Mycosphaerellales</taxon>
        <taxon>Mycosphaerellaceae</taxon>
        <taxon>Zasmidium</taxon>
    </lineage>
</organism>
<feature type="compositionally biased region" description="Acidic residues" evidence="1">
    <location>
        <begin position="321"/>
        <end position="344"/>
    </location>
</feature>
<feature type="region of interest" description="Disordered" evidence="1">
    <location>
        <begin position="301"/>
        <end position="344"/>
    </location>
</feature>
<feature type="compositionally biased region" description="Basic and acidic residues" evidence="1">
    <location>
        <begin position="193"/>
        <end position="204"/>
    </location>
</feature>
<dbReference type="Pfam" id="PF20233">
    <property type="entry name" value="DUF6590"/>
    <property type="match status" value="1"/>
</dbReference>
<feature type="domain" description="DUF6590" evidence="2">
    <location>
        <begin position="187"/>
        <end position="270"/>
    </location>
</feature>
<evidence type="ECO:0000313" key="3">
    <source>
        <dbReference type="EMBL" id="KAK4502652.1"/>
    </source>
</evidence>
<proteinExistence type="predicted"/>
<evidence type="ECO:0000256" key="1">
    <source>
        <dbReference type="SAM" id="MobiDB-lite"/>
    </source>
</evidence>
<keyword evidence="4" id="KW-1185">Reference proteome</keyword>
<dbReference type="EMBL" id="JAXOVC010000004">
    <property type="protein sequence ID" value="KAK4502652.1"/>
    <property type="molecule type" value="Genomic_DNA"/>
</dbReference>
<comment type="caution">
    <text evidence="3">The sequence shown here is derived from an EMBL/GenBank/DDBJ whole genome shotgun (WGS) entry which is preliminary data.</text>
</comment>
<reference evidence="3 4" key="1">
    <citation type="journal article" date="2023" name="G3 (Bethesda)">
        <title>A chromosome-level genome assembly of Zasmidium syzygii isolated from banana leaves.</title>
        <authorList>
            <person name="van Westerhoven A.C."/>
            <person name="Mehrabi R."/>
            <person name="Talebi R."/>
            <person name="Steentjes M.B.F."/>
            <person name="Corcolon B."/>
            <person name="Chong P.A."/>
            <person name="Kema G.H.J."/>
            <person name="Seidl M.F."/>
        </authorList>
    </citation>
    <scope>NUCLEOTIDE SEQUENCE [LARGE SCALE GENOMIC DNA]</scope>
    <source>
        <strain evidence="3 4">P124</strain>
    </source>
</reference>
<name>A0ABR0EM38_ZASCE</name>